<dbReference type="AlphaFoldDB" id="A0A1I8AM42"/>
<evidence type="ECO:0000313" key="1">
    <source>
        <dbReference type="Proteomes" id="UP000095287"/>
    </source>
</evidence>
<keyword evidence="1" id="KW-1185">Reference proteome</keyword>
<evidence type="ECO:0000313" key="2">
    <source>
        <dbReference type="WBParaSite" id="L893_g6847.t1"/>
    </source>
</evidence>
<reference evidence="2" key="1">
    <citation type="submission" date="2016-11" db="UniProtKB">
        <authorList>
            <consortium name="WormBaseParasite"/>
        </authorList>
    </citation>
    <scope>IDENTIFICATION</scope>
</reference>
<protein>
    <submittedName>
        <fullName evidence="2">Sulfatase domain-containing protein</fullName>
    </submittedName>
</protein>
<sequence length="182" mass="20109">MHEDYAFSVCLRAPFALPHLSAPFAAIPHAALITAAAAGVDADDVKSGERHGHVPKKGTYTKEGARDGFVVFGLGAVPHDVFDYGCDDDRRRQLSHPKLGTLGVAGSNPNRFFTQQTGKVENGACKRLGGVSHRVIDRVWWRWLPPARNRDDAALALFRFFVDSDTRPRDLWAIEDRAKMCP</sequence>
<dbReference type="Proteomes" id="UP000095287">
    <property type="component" value="Unplaced"/>
</dbReference>
<proteinExistence type="predicted"/>
<name>A0A1I8AM42_9BILA</name>
<accession>A0A1I8AM42</accession>
<dbReference type="WBParaSite" id="L893_g6847.t1">
    <property type="protein sequence ID" value="L893_g6847.t1"/>
    <property type="gene ID" value="L893_g6847"/>
</dbReference>
<organism evidence="1 2">
    <name type="scientific">Steinernema glaseri</name>
    <dbReference type="NCBI Taxonomy" id="37863"/>
    <lineage>
        <taxon>Eukaryota</taxon>
        <taxon>Metazoa</taxon>
        <taxon>Ecdysozoa</taxon>
        <taxon>Nematoda</taxon>
        <taxon>Chromadorea</taxon>
        <taxon>Rhabditida</taxon>
        <taxon>Tylenchina</taxon>
        <taxon>Panagrolaimomorpha</taxon>
        <taxon>Strongyloidoidea</taxon>
        <taxon>Steinernematidae</taxon>
        <taxon>Steinernema</taxon>
    </lineage>
</organism>